<comment type="caution">
    <text evidence="10">The sequence shown here is derived from an EMBL/GenBank/DDBJ whole genome shotgun (WGS) entry which is preliminary data.</text>
</comment>
<dbReference type="AlphaFoldDB" id="A0A392MQB9"/>
<keyword evidence="11" id="KW-1185">Reference proteome</keyword>
<dbReference type="GO" id="GO:0005743">
    <property type="term" value="C:mitochondrial inner membrane"/>
    <property type="evidence" value="ECO:0007669"/>
    <property type="project" value="UniProtKB-SubCell"/>
</dbReference>
<keyword evidence="3 9" id="KW-0813">Transport</keyword>
<keyword evidence="7 9" id="KW-0496">Mitochondrion</keyword>
<dbReference type="InterPro" id="IPR005336">
    <property type="entry name" value="MPC"/>
</dbReference>
<comment type="similarity">
    <text evidence="2 9">Belongs to the mitochondrial pyruvate carrier (MPC) (TC 2.A.105) family.</text>
</comment>
<reference evidence="10 11" key="1">
    <citation type="journal article" date="2018" name="Front. Plant Sci.">
        <title>Red Clover (Trifolium pratense) and Zigzag Clover (T. medium) - A Picture of Genomic Similarities and Differences.</title>
        <authorList>
            <person name="Dluhosova J."/>
            <person name="Istvanek J."/>
            <person name="Nedelnik J."/>
            <person name="Repkova J."/>
        </authorList>
    </citation>
    <scope>NUCLEOTIDE SEQUENCE [LARGE SCALE GENOMIC DNA]</scope>
    <source>
        <strain evidence="11">cv. 10/8</strain>
        <tissue evidence="10">Leaf</tissue>
    </source>
</reference>
<keyword evidence="4" id="KW-0812">Transmembrane</keyword>
<dbReference type="Pfam" id="PF03650">
    <property type="entry name" value="MPC"/>
    <property type="match status" value="1"/>
</dbReference>
<evidence type="ECO:0000256" key="3">
    <source>
        <dbReference type="ARBA" id="ARBA00022448"/>
    </source>
</evidence>
<evidence type="ECO:0000256" key="5">
    <source>
        <dbReference type="ARBA" id="ARBA00022792"/>
    </source>
</evidence>
<proteinExistence type="inferred from homology"/>
<evidence type="ECO:0000313" key="10">
    <source>
        <dbReference type="EMBL" id="MCH89463.1"/>
    </source>
</evidence>
<comment type="subcellular location">
    <subcellularLocation>
        <location evidence="1 9">Mitochondrion inner membrane</location>
        <topology evidence="1 9">Multi-pass membrane protein</topology>
    </subcellularLocation>
</comment>
<evidence type="ECO:0000256" key="2">
    <source>
        <dbReference type="ARBA" id="ARBA00006416"/>
    </source>
</evidence>
<protein>
    <recommendedName>
        <fullName evidence="9">Mitochondrial pyruvate carrier</fullName>
    </recommendedName>
</protein>
<keyword evidence="5 9" id="KW-0999">Mitochondrion inner membrane</keyword>
<gene>
    <name evidence="10" type="ORF">A2U01_0010359</name>
</gene>
<keyword evidence="6" id="KW-1133">Transmembrane helix</keyword>
<keyword evidence="10" id="KW-0670">Pyruvate</keyword>
<evidence type="ECO:0000256" key="4">
    <source>
        <dbReference type="ARBA" id="ARBA00022692"/>
    </source>
</evidence>
<evidence type="ECO:0000313" key="11">
    <source>
        <dbReference type="Proteomes" id="UP000265520"/>
    </source>
</evidence>
<keyword evidence="8" id="KW-0472">Membrane</keyword>
<evidence type="ECO:0000256" key="9">
    <source>
        <dbReference type="RuleBase" id="RU363100"/>
    </source>
</evidence>
<evidence type="ECO:0000256" key="6">
    <source>
        <dbReference type="ARBA" id="ARBA00022989"/>
    </source>
</evidence>
<dbReference type="Proteomes" id="UP000265520">
    <property type="component" value="Unassembled WGS sequence"/>
</dbReference>
<organism evidence="10 11">
    <name type="scientific">Trifolium medium</name>
    <dbReference type="NCBI Taxonomy" id="97028"/>
    <lineage>
        <taxon>Eukaryota</taxon>
        <taxon>Viridiplantae</taxon>
        <taxon>Streptophyta</taxon>
        <taxon>Embryophyta</taxon>
        <taxon>Tracheophyta</taxon>
        <taxon>Spermatophyta</taxon>
        <taxon>Magnoliopsida</taxon>
        <taxon>eudicotyledons</taxon>
        <taxon>Gunneridae</taxon>
        <taxon>Pentapetalae</taxon>
        <taxon>rosids</taxon>
        <taxon>fabids</taxon>
        <taxon>Fabales</taxon>
        <taxon>Fabaceae</taxon>
        <taxon>Papilionoideae</taxon>
        <taxon>50 kb inversion clade</taxon>
        <taxon>NPAAA clade</taxon>
        <taxon>Hologalegina</taxon>
        <taxon>IRL clade</taxon>
        <taxon>Trifolieae</taxon>
        <taxon>Trifolium</taxon>
    </lineage>
</organism>
<comment type="function">
    <text evidence="9">Mediates the uptake of pyruvate into mitochondria.</text>
</comment>
<evidence type="ECO:0000256" key="7">
    <source>
        <dbReference type="ARBA" id="ARBA00023128"/>
    </source>
</evidence>
<dbReference type="EMBL" id="LXQA010016197">
    <property type="protein sequence ID" value="MCH89463.1"/>
    <property type="molecule type" value="Genomic_DNA"/>
</dbReference>
<name>A0A392MQB9_9FABA</name>
<feature type="non-terminal residue" evidence="10">
    <location>
        <position position="1"/>
    </location>
</feature>
<sequence>VMATGLVWSRYSTQITPKNWNLVCVNLAMVGTSVYQLSRKLRQDYFSEEPVAKE</sequence>
<dbReference type="GO" id="GO:0006850">
    <property type="term" value="P:pyruvate import into mitochondria"/>
    <property type="evidence" value="ECO:0007669"/>
    <property type="project" value="InterPro"/>
</dbReference>
<evidence type="ECO:0000256" key="8">
    <source>
        <dbReference type="ARBA" id="ARBA00023136"/>
    </source>
</evidence>
<evidence type="ECO:0000256" key="1">
    <source>
        <dbReference type="ARBA" id="ARBA00004448"/>
    </source>
</evidence>
<accession>A0A392MQB9</accession>